<keyword evidence="3" id="KW-1185">Reference proteome</keyword>
<feature type="compositionally biased region" description="Basic and acidic residues" evidence="1">
    <location>
        <begin position="17"/>
        <end position="33"/>
    </location>
</feature>
<protein>
    <submittedName>
        <fullName evidence="2">Uncharacterized protein</fullName>
    </submittedName>
</protein>
<evidence type="ECO:0000313" key="2">
    <source>
        <dbReference type="EMBL" id="KAF2965875.1"/>
    </source>
</evidence>
<feature type="compositionally biased region" description="Basic and acidic residues" evidence="1">
    <location>
        <begin position="104"/>
        <end position="117"/>
    </location>
</feature>
<evidence type="ECO:0000313" key="3">
    <source>
        <dbReference type="Proteomes" id="UP000481858"/>
    </source>
</evidence>
<sequence length="138" mass="14573">MEKIAHKVSNKSLQSKCSHESSDDDLFEVRDQEADSTSFPASPSASPLPAGLEDGHGPDTQLLRGRSPSIDDSAIPVESSQRGTAAPRGSSQGKHKTANGSLVDVDHESAHSRESKVKLMSPGFEDVDLSDSGKKTSS</sequence>
<dbReference type="InParanoid" id="A0A7C8MR05"/>
<dbReference type="EMBL" id="WUBL01000103">
    <property type="protein sequence ID" value="KAF2965875.1"/>
    <property type="molecule type" value="Genomic_DNA"/>
</dbReference>
<feature type="compositionally biased region" description="Low complexity" evidence="1">
    <location>
        <begin position="35"/>
        <end position="50"/>
    </location>
</feature>
<name>A0A7C8MR05_9PEZI</name>
<comment type="caution">
    <text evidence="2">The sequence shown here is derived from an EMBL/GenBank/DDBJ whole genome shotgun (WGS) entry which is preliminary data.</text>
</comment>
<accession>A0A7C8MR05</accession>
<evidence type="ECO:0000256" key="1">
    <source>
        <dbReference type="SAM" id="MobiDB-lite"/>
    </source>
</evidence>
<proteinExistence type="predicted"/>
<dbReference type="AlphaFoldDB" id="A0A7C8MR05"/>
<organism evidence="2 3">
    <name type="scientific">Xylaria multiplex</name>
    <dbReference type="NCBI Taxonomy" id="323545"/>
    <lineage>
        <taxon>Eukaryota</taxon>
        <taxon>Fungi</taxon>
        <taxon>Dikarya</taxon>
        <taxon>Ascomycota</taxon>
        <taxon>Pezizomycotina</taxon>
        <taxon>Sordariomycetes</taxon>
        <taxon>Xylariomycetidae</taxon>
        <taxon>Xylariales</taxon>
        <taxon>Xylariaceae</taxon>
        <taxon>Xylaria</taxon>
    </lineage>
</organism>
<reference evidence="2 3" key="1">
    <citation type="submission" date="2019-12" db="EMBL/GenBank/DDBJ databases">
        <title>Draft genome sequence of the ascomycete Xylaria multiplex DSM 110363.</title>
        <authorList>
            <person name="Buettner E."/>
            <person name="Kellner H."/>
        </authorList>
    </citation>
    <scope>NUCLEOTIDE SEQUENCE [LARGE SCALE GENOMIC DNA]</scope>
    <source>
        <strain evidence="2 3">DSM 110363</strain>
    </source>
</reference>
<dbReference type="OrthoDB" id="4718191at2759"/>
<gene>
    <name evidence="2" type="ORF">GQX73_g7688</name>
</gene>
<feature type="region of interest" description="Disordered" evidence="1">
    <location>
        <begin position="1"/>
        <end position="138"/>
    </location>
</feature>
<dbReference type="Proteomes" id="UP000481858">
    <property type="component" value="Unassembled WGS sequence"/>
</dbReference>